<dbReference type="Pfam" id="PF10961">
    <property type="entry name" value="SelK_SelG"/>
    <property type="match status" value="1"/>
</dbReference>
<name>A0A8T0K152_PHAAN</name>
<evidence type="ECO:0000256" key="4">
    <source>
        <dbReference type="ARBA" id="ARBA00022989"/>
    </source>
</evidence>
<evidence type="ECO:0000256" key="2">
    <source>
        <dbReference type="ARBA" id="ARBA00022692"/>
    </source>
</evidence>
<feature type="compositionally biased region" description="Basic and acidic residues" evidence="6">
    <location>
        <begin position="108"/>
        <end position="117"/>
    </location>
</feature>
<evidence type="ECO:0000256" key="3">
    <source>
        <dbReference type="ARBA" id="ARBA00022933"/>
    </source>
</evidence>
<reference evidence="8 9" key="1">
    <citation type="submission" date="2020-05" db="EMBL/GenBank/DDBJ databases">
        <title>Vigna angularis (adzuki bean) Var. LongXiaoDou No. 4 denovo assembly.</title>
        <authorList>
            <person name="Xiang H."/>
        </authorList>
    </citation>
    <scope>NUCLEOTIDE SEQUENCE [LARGE SCALE GENOMIC DNA]</scope>
    <source>
        <tissue evidence="8">Leaf</tissue>
    </source>
</reference>
<keyword evidence="4 7" id="KW-1133">Transmembrane helix</keyword>
<dbReference type="GO" id="GO:0006816">
    <property type="term" value="P:calcium ion transport"/>
    <property type="evidence" value="ECO:0007669"/>
    <property type="project" value="TreeGrafter"/>
</dbReference>
<feature type="compositionally biased region" description="Gly residues" evidence="6">
    <location>
        <begin position="72"/>
        <end position="93"/>
    </location>
</feature>
<sequence>MIICLHIDSLWELDAFCAGVVKSKRSVWRLKTITDFFWAIINIIGVFFTTMFSMEKSDNYRKGAVGKKWDGGSPGGGPGGGGSGGGGPYGGGPRGPPRGGLDNVRGLDSIRGRDHRA</sequence>
<evidence type="ECO:0000313" key="8">
    <source>
        <dbReference type="EMBL" id="KAG2389853.1"/>
    </source>
</evidence>
<dbReference type="GO" id="GO:0005794">
    <property type="term" value="C:Golgi apparatus"/>
    <property type="evidence" value="ECO:0007669"/>
    <property type="project" value="TreeGrafter"/>
</dbReference>
<keyword evidence="3" id="KW-0712">Selenocysteine</keyword>
<evidence type="ECO:0000256" key="5">
    <source>
        <dbReference type="ARBA" id="ARBA00023136"/>
    </source>
</evidence>
<keyword evidence="2 7" id="KW-0812">Transmembrane</keyword>
<evidence type="ECO:0000313" key="9">
    <source>
        <dbReference type="Proteomes" id="UP000743370"/>
    </source>
</evidence>
<feature type="region of interest" description="Disordered" evidence="6">
    <location>
        <begin position="63"/>
        <end position="117"/>
    </location>
</feature>
<dbReference type="InterPro" id="IPR024491">
    <property type="entry name" value="Se_SelK/SelG"/>
</dbReference>
<gene>
    <name evidence="8" type="ORF">HKW66_Vig0179260</name>
</gene>
<dbReference type="GO" id="GO:0005789">
    <property type="term" value="C:endoplasmic reticulum membrane"/>
    <property type="evidence" value="ECO:0007669"/>
    <property type="project" value="TreeGrafter"/>
</dbReference>
<comment type="caution">
    <text evidence="8">The sequence shown here is derived from an EMBL/GenBank/DDBJ whole genome shotgun (WGS) entry which is preliminary data.</text>
</comment>
<evidence type="ECO:0000256" key="6">
    <source>
        <dbReference type="SAM" id="MobiDB-lite"/>
    </source>
</evidence>
<dbReference type="PANTHER" id="PTHR16875">
    <property type="entry name" value="SELENOPROTEIN K"/>
    <property type="match status" value="1"/>
</dbReference>
<protein>
    <recommendedName>
        <fullName evidence="10">Selenoprotein K</fullName>
    </recommendedName>
</protein>
<dbReference type="Proteomes" id="UP000743370">
    <property type="component" value="Unassembled WGS sequence"/>
</dbReference>
<dbReference type="AlphaFoldDB" id="A0A8T0K152"/>
<keyword evidence="5 7" id="KW-0472">Membrane</keyword>
<organism evidence="8 9">
    <name type="scientific">Phaseolus angularis</name>
    <name type="common">Azuki bean</name>
    <name type="synonym">Vigna angularis</name>
    <dbReference type="NCBI Taxonomy" id="3914"/>
    <lineage>
        <taxon>Eukaryota</taxon>
        <taxon>Viridiplantae</taxon>
        <taxon>Streptophyta</taxon>
        <taxon>Embryophyta</taxon>
        <taxon>Tracheophyta</taxon>
        <taxon>Spermatophyta</taxon>
        <taxon>Magnoliopsida</taxon>
        <taxon>eudicotyledons</taxon>
        <taxon>Gunneridae</taxon>
        <taxon>Pentapetalae</taxon>
        <taxon>rosids</taxon>
        <taxon>fabids</taxon>
        <taxon>Fabales</taxon>
        <taxon>Fabaceae</taxon>
        <taxon>Papilionoideae</taxon>
        <taxon>50 kb inversion clade</taxon>
        <taxon>NPAAA clade</taxon>
        <taxon>indigoferoid/millettioid clade</taxon>
        <taxon>Phaseoleae</taxon>
        <taxon>Vigna</taxon>
    </lineage>
</organism>
<evidence type="ECO:0000256" key="1">
    <source>
        <dbReference type="ARBA" id="ARBA00004167"/>
    </source>
</evidence>
<dbReference type="GO" id="GO:0032469">
    <property type="term" value="P:endoplasmic reticulum calcium ion homeostasis"/>
    <property type="evidence" value="ECO:0007669"/>
    <property type="project" value="TreeGrafter"/>
</dbReference>
<accession>A0A8T0K152</accession>
<feature type="transmembrane region" description="Helical" evidence="7">
    <location>
        <begin position="36"/>
        <end position="54"/>
    </location>
</feature>
<evidence type="ECO:0008006" key="10">
    <source>
        <dbReference type="Google" id="ProtNLM"/>
    </source>
</evidence>
<evidence type="ECO:0000256" key="7">
    <source>
        <dbReference type="SAM" id="Phobius"/>
    </source>
</evidence>
<dbReference type="PANTHER" id="PTHR16875:SF0">
    <property type="entry name" value="SELENOPROTEIN K"/>
    <property type="match status" value="1"/>
</dbReference>
<proteinExistence type="predicted"/>
<dbReference type="EMBL" id="JABFOF010000007">
    <property type="protein sequence ID" value="KAG2389853.1"/>
    <property type="molecule type" value="Genomic_DNA"/>
</dbReference>
<comment type="subcellular location">
    <subcellularLocation>
        <location evidence="1">Membrane</location>
        <topology evidence="1">Single-pass membrane protein</topology>
    </subcellularLocation>
</comment>